<dbReference type="GO" id="GO:0005886">
    <property type="term" value="C:plasma membrane"/>
    <property type="evidence" value="ECO:0007669"/>
    <property type="project" value="UniProtKB-SubCell"/>
</dbReference>
<keyword evidence="2" id="KW-0813">Transport</keyword>
<evidence type="ECO:0000256" key="4">
    <source>
        <dbReference type="ARBA" id="ARBA00022692"/>
    </source>
</evidence>
<dbReference type="InterPro" id="IPR020846">
    <property type="entry name" value="MFS_dom"/>
</dbReference>
<feature type="transmembrane region" description="Helical" evidence="7">
    <location>
        <begin position="247"/>
        <end position="265"/>
    </location>
</feature>
<feature type="transmembrane region" description="Helical" evidence="7">
    <location>
        <begin position="272"/>
        <end position="292"/>
    </location>
</feature>
<keyword evidence="10" id="KW-1185">Reference proteome</keyword>
<feature type="transmembrane region" description="Helical" evidence="7">
    <location>
        <begin position="48"/>
        <end position="66"/>
    </location>
</feature>
<comment type="caution">
    <text evidence="9">The sequence shown here is derived from an EMBL/GenBank/DDBJ whole genome shotgun (WGS) entry which is preliminary data.</text>
</comment>
<evidence type="ECO:0000256" key="6">
    <source>
        <dbReference type="ARBA" id="ARBA00023136"/>
    </source>
</evidence>
<feature type="transmembrane region" description="Helical" evidence="7">
    <location>
        <begin position="136"/>
        <end position="155"/>
    </location>
</feature>
<dbReference type="PROSITE" id="PS50850">
    <property type="entry name" value="MFS"/>
    <property type="match status" value="1"/>
</dbReference>
<dbReference type="InterPro" id="IPR036259">
    <property type="entry name" value="MFS_trans_sf"/>
</dbReference>
<evidence type="ECO:0000256" key="7">
    <source>
        <dbReference type="SAM" id="Phobius"/>
    </source>
</evidence>
<name>A0A6L7GBG8_9RHOB</name>
<dbReference type="Pfam" id="PF07690">
    <property type="entry name" value="MFS_1"/>
    <property type="match status" value="1"/>
</dbReference>
<dbReference type="EMBL" id="WUMU01000024">
    <property type="protein sequence ID" value="MXN20143.1"/>
    <property type="molecule type" value="Genomic_DNA"/>
</dbReference>
<feature type="transmembrane region" description="Helical" evidence="7">
    <location>
        <begin position="103"/>
        <end position="124"/>
    </location>
</feature>
<feature type="domain" description="Major facilitator superfamily (MFS) profile" evidence="8">
    <location>
        <begin position="9"/>
        <end position="389"/>
    </location>
</feature>
<feature type="transmembrane region" description="Helical" evidence="7">
    <location>
        <begin position="365"/>
        <end position="385"/>
    </location>
</feature>
<protein>
    <submittedName>
        <fullName evidence="9">MFS transporter</fullName>
    </submittedName>
</protein>
<sequence length="395" mass="40996">MGSLLKDRRAIALLLAATLTIMSNAIISPGLAGIADHFRDTPNAGLLTRLLVTAPSLLVAICAPIAGHFADSFGRKRMIMTGAALFAIAGTGGLWLPTLPLLLASRLLLGLAVALVMAPLTALAAEYFHGPVRGKFMALQMAFMSYGGVVFIGIAGDLAGHSAFLPFVLYFVGLIYLPVMAVSLSEPAHHDHATAHAQAGGGGQPGWGLMLGVALFLGLMVFVGYYIVPTQIAFYMAEIGHPEPMAASIVLVAAFFASGSVTFIYPKLRAALGRAGVMACGFVLMCAGFELMGQSSNMVFATIAGLLLGTGPGLIVPTVMASVMDVAPARRRSLCSGLIGTSIFLGQFLSPLISQPIIGTHGFTTAFSIFGVAALVCAGLSVLLFRERAVMPVRA</sequence>
<feature type="transmembrane region" description="Helical" evidence="7">
    <location>
        <begin position="298"/>
        <end position="321"/>
    </location>
</feature>
<dbReference type="RefSeq" id="WP_160896270.1">
    <property type="nucleotide sequence ID" value="NZ_WUMU01000024.1"/>
</dbReference>
<evidence type="ECO:0000259" key="8">
    <source>
        <dbReference type="PROSITE" id="PS50850"/>
    </source>
</evidence>
<feature type="transmembrane region" description="Helical" evidence="7">
    <location>
        <begin position="333"/>
        <end position="353"/>
    </location>
</feature>
<dbReference type="AlphaFoldDB" id="A0A6L7GBG8"/>
<dbReference type="Gene3D" id="1.20.1250.20">
    <property type="entry name" value="MFS general substrate transporter like domains"/>
    <property type="match status" value="1"/>
</dbReference>
<proteinExistence type="predicted"/>
<dbReference type="GO" id="GO:0022857">
    <property type="term" value="F:transmembrane transporter activity"/>
    <property type="evidence" value="ECO:0007669"/>
    <property type="project" value="InterPro"/>
</dbReference>
<keyword evidence="4 7" id="KW-0812">Transmembrane</keyword>
<evidence type="ECO:0000256" key="2">
    <source>
        <dbReference type="ARBA" id="ARBA00022448"/>
    </source>
</evidence>
<feature type="transmembrane region" description="Helical" evidence="7">
    <location>
        <begin position="167"/>
        <end position="185"/>
    </location>
</feature>
<feature type="transmembrane region" description="Helical" evidence="7">
    <location>
        <begin position="206"/>
        <end position="227"/>
    </location>
</feature>
<evidence type="ECO:0000313" key="9">
    <source>
        <dbReference type="EMBL" id="MXN20143.1"/>
    </source>
</evidence>
<dbReference type="Proteomes" id="UP000477911">
    <property type="component" value="Unassembled WGS sequence"/>
</dbReference>
<feature type="transmembrane region" description="Helical" evidence="7">
    <location>
        <begin position="78"/>
        <end position="97"/>
    </location>
</feature>
<comment type="subcellular location">
    <subcellularLocation>
        <location evidence="1">Cell membrane</location>
        <topology evidence="1">Multi-pass membrane protein</topology>
    </subcellularLocation>
</comment>
<evidence type="ECO:0000256" key="3">
    <source>
        <dbReference type="ARBA" id="ARBA00022475"/>
    </source>
</evidence>
<gene>
    <name evidence="9" type="ORF">GR170_20095</name>
</gene>
<dbReference type="InterPro" id="IPR050171">
    <property type="entry name" value="MFS_Transporters"/>
</dbReference>
<keyword evidence="6 7" id="KW-0472">Membrane</keyword>
<keyword evidence="3" id="KW-1003">Cell membrane</keyword>
<reference evidence="9 10" key="1">
    <citation type="submission" date="2019-12" db="EMBL/GenBank/DDBJ databases">
        <authorList>
            <person name="Li M."/>
        </authorList>
    </citation>
    <scope>NUCLEOTIDE SEQUENCE [LARGE SCALE GENOMIC DNA]</scope>
    <source>
        <strain evidence="9 10">GBMRC 2024</strain>
    </source>
</reference>
<accession>A0A6L7GBG8</accession>
<organism evidence="9 10">
    <name type="scientific">Pseudooceanicola albus</name>
    <dbReference type="NCBI Taxonomy" id="2692189"/>
    <lineage>
        <taxon>Bacteria</taxon>
        <taxon>Pseudomonadati</taxon>
        <taxon>Pseudomonadota</taxon>
        <taxon>Alphaproteobacteria</taxon>
        <taxon>Rhodobacterales</taxon>
        <taxon>Paracoccaceae</taxon>
        <taxon>Pseudooceanicola</taxon>
    </lineage>
</organism>
<keyword evidence="5 7" id="KW-1133">Transmembrane helix</keyword>
<evidence type="ECO:0000313" key="10">
    <source>
        <dbReference type="Proteomes" id="UP000477911"/>
    </source>
</evidence>
<evidence type="ECO:0000256" key="1">
    <source>
        <dbReference type="ARBA" id="ARBA00004651"/>
    </source>
</evidence>
<dbReference type="InterPro" id="IPR011701">
    <property type="entry name" value="MFS"/>
</dbReference>
<evidence type="ECO:0000256" key="5">
    <source>
        <dbReference type="ARBA" id="ARBA00022989"/>
    </source>
</evidence>
<dbReference type="PANTHER" id="PTHR23517">
    <property type="entry name" value="RESISTANCE PROTEIN MDTM, PUTATIVE-RELATED-RELATED"/>
    <property type="match status" value="1"/>
</dbReference>
<dbReference type="SUPFAM" id="SSF103473">
    <property type="entry name" value="MFS general substrate transporter"/>
    <property type="match status" value="1"/>
</dbReference>